<sequence>MPDLQTALISRLDESSLTPTSATYTGSIDTTWCIGSVPQGGYSLSLVLNAILAFMHTPEVMETNIKSVAHHDPLLLSATYIQAVTHTPYEVRIRVLKRGKSLSNLQGELWQDGLMRITAQVLMTDFEVQKASADRTKIQPLQGKDVHDAVKNGYSITEESQWAPVFPLSAPEDCDPPRFFGNTAESGKTFGFGRMITIANDPKHDRLTRTTSTLSAGAYYSLVTPETPVVLDAAQVANGRLSEGKNLIPFLADMFTSPPMIVPGKHKSHWYPTLHLTIEFKRPLPRTHVISRTATLSTGKFMINGQHESDSELWSHPDDQHLFEAEGSRGKNGERRSYILAIARQTALVLPFAVNQGKTKSKL</sequence>
<keyword evidence="3" id="KW-1185">Reference proteome</keyword>
<evidence type="ECO:0000259" key="1">
    <source>
        <dbReference type="Pfam" id="PF13622"/>
    </source>
</evidence>
<dbReference type="AlphaFoldDB" id="V5E6Z6"/>
<dbReference type="PANTHER" id="PTHR38110:SF1">
    <property type="entry name" value="THIOESTERASE DOMAIN-CONTAINING PROTEIN"/>
    <property type="match status" value="1"/>
</dbReference>
<evidence type="ECO:0000313" key="2">
    <source>
        <dbReference type="EMBL" id="EST06021.1"/>
    </source>
</evidence>
<dbReference type="Gene3D" id="2.40.160.210">
    <property type="entry name" value="Acyl-CoA thioesterase, double hotdog domain"/>
    <property type="match status" value="1"/>
</dbReference>
<name>V5E6Z6_KALBG</name>
<dbReference type="EMBL" id="KI545873">
    <property type="protein sequence ID" value="EST06021.1"/>
    <property type="molecule type" value="Genomic_DNA"/>
</dbReference>
<feature type="domain" description="Acyl-CoA thioesterase-like N-terminal HotDog" evidence="1">
    <location>
        <begin position="30"/>
        <end position="122"/>
    </location>
</feature>
<dbReference type="GeneID" id="27420139"/>
<proteinExistence type="predicted"/>
<dbReference type="OrthoDB" id="2532955at2759"/>
<organism evidence="2 3">
    <name type="scientific">Kalmanozyma brasiliensis (strain GHG001)</name>
    <name type="common">Yeast</name>
    <name type="synonym">Pseudozyma brasiliensis</name>
    <dbReference type="NCBI Taxonomy" id="1365824"/>
    <lineage>
        <taxon>Eukaryota</taxon>
        <taxon>Fungi</taxon>
        <taxon>Dikarya</taxon>
        <taxon>Basidiomycota</taxon>
        <taxon>Ustilaginomycotina</taxon>
        <taxon>Ustilaginomycetes</taxon>
        <taxon>Ustilaginales</taxon>
        <taxon>Ustilaginaceae</taxon>
        <taxon>Kalmanozyma</taxon>
    </lineage>
</organism>
<dbReference type="RefSeq" id="XP_016291010.1">
    <property type="nucleotide sequence ID" value="XM_016437461.1"/>
</dbReference>
<dbReference type="HOGENOM" id="CLU_071618_0_0_1"/>
<dbReference type="eggNOG" id="ENOG502SAAW">
    <property type="taxonomic scope" value="Eukaryota"/>
</dbReference>
<dbReference type="InterPro" id="IPR042171">
    <property type="entry name" value="Acyl-CoA_hotdog"/>
</dbReference>
<gene>
    <name evidence="2" type="ORF">PSEUBRA_SCAF3g03524</name>
</gene>
<dbReference type="PANTHER" id="PTHR38110">
    <property type="entry name" value="CHROMOSOME 23, WHOLE GENOME SHOTGUN SEQUENCE"/>
    <property type="match status" value="1"/>
</dbReference>
<accession>V5E6Z6</accession>
<dbReference type="SUPFAM" id="SSF54637">
    <property type="entry name" value="Thioesterase/thiol ester dehydrase-isomerase"/>
    <property type="match status" value="1"/>
</dbReference>
<dbReference type="Pfam" id="PF13622">
    <property type="entry name" value="4HBT_3"/>
    <property type="match status" value="1"/>
</dbReference>
<dbReference type="STRING" id="1365824.V5E6Z6"/>
<dbReference type="OMA" id="PRTHVIS"/>
<dbReference type="InterPro" id="IPR052389">
    <property type="entry name" value="Sec_Metab_Biosynth-Assoc"/>
</dbReference>
<reference evidence="3" key="1">
    <citation type="journal article" date="2013" name="Genome Announc.">
        <title>Draft genome sequence of Pseudozyma brasiliensis sp. nov. strain GHG001, a high producer of endo-1,4-xylanase isolated from an insect pest of sugarcane.</title>
        <authorList>
            <person name="Oliveira J.V.D.C."/>
            <person name="dos Santos R.A.C."/>
            <person name="Borges T.A."/>
            <person name="Riano-Pachon D.M."/>
            <person name="Goldman G.H."/>
        </authorList>
    </citation>
    <scope>NUCLEOTIDE SEQUENCE [LARGE SCALE GENOMIC DNA]</scope>
    <source>
        <strain evidence="3">GHG001</strain>
    </source>
</reference>
<dbReference type="Proteomes" id="UP000019377">
    <property type="component" value="Unassembled WGS sequence"/>
</dbReference>
<protein>
    <recommendedName>
        <fullName evidence="1">Acyl-CoA thioesterase-like N-terminal HotDog domain-containing protein</fullName>
    </recommendedName>
</protein>
<evidence type="ECO:0000313" key="3">
    <source>
        <dbReference type="Proteomes" id="UP000019377"/>
    </source>
</evidence>
<dbReference type="InterPro" id="IPR029069">
    <property type="entry name" value="HotDog_dom_sf"/>
</dbReference>
<dbReference type="InterPro" id="IPR049449">
    <property type="entry name" value="TesB_ACOT8-like_N"/>
</dbReference>